<evidence type="ECO:0000256" key="1">
    <source>
        <dbReference type="ARBA" id="ARBA00004123"/>
    </source>
</evidence>
<dbReference type="EMBL" id="KV453847">
    <property type="protein sequence ID" value="ODV87682.1"/>
    <property type="molecule type" value="Genomic_DNA"/>
</dbReference>
<evidence type="ECO:0000256" key="7">
    <source>
        <dbReference type="ARBA" id="ARBA00032012"/>
    </source>
</evidence>
<protein>
    <recommendedName>
        <fullName evidence="3 8">Mediator of RNA polymerase II transcription subunit 18</fullName>
    </recommendedName>
    <alternativeName>
        <fullName evidence="7 8">Mediator complex subunit 18</fullName>
    </alternativeName>
</protein>
<dbReference type="GO" id="GO:0070847">
    <property type="term" value="C:core mediator complex"/>
    <property type="evidence" value="ECO:0007669"/>
    <property type="project" value="TreeGrafter"/>
</dbReference>
<keyword evidence="10" id="KW-1185">Reference proteome</keyword>
<comment type="subunit">
    <text evidence="8">Component of the Mediator complex.</text>
</comment>
<sequence>MVQQLSLTCDIPKSQFQVLRITLESLTGMKPRELAQHTVILKPKFPFNPEQRAGKINQIESYRIRMTRIWGNKDPSQTNTTNEGESILDPVNKASIDDSIWTLQLSDIPAAGKRSVSIQNLYETTIYKTDDVLGYIDELGYMPEVEYWNSGLRFFYNDIIIEIFRLFVADAKAKSVNIDNEEDTSMTDLDSQTSDNKTPLKLLDGSGQFQIKCFVNVAKLNDLDNVARGAKQLESLKSELSGLIELDVRDRIMMDSRVGSRIASGSSNVRK</sequence>
<keyword evidence="5 8" id="KW-0804">Transcription</keyword>
<dbReference type="OrthoDB" id="5348092at2759"/>
<dbReference type="GO" id="GO:0006357">
    <property type="term" value="P:regulation of transcription by RNA polymerase II"/>
    <property type="evidence" value="ECO:0007669"/>
    <property type="project" value="InterPro"/>
</dbReference>
<evidence type="ECO:0000313" key="10">
    <source>
        <dbReference type="Proteomes" id="UP000094801"/>
    </source>
</evidence>
<dbReference type="GO" id="GO:0016592">
    <property type="term" value="C:mediator complex"/>
    <property type="evidence" value="ECO:0007669"/>
    <property type="project" value="InterPro"/>
</dbReference>
<reference evidence="10" key="1">
    <citation type="submission" date="2016-04" db="EMBL/GenBank/DDBJ databases">
        <title>Comparative genomics of biotechnologically important yeasts.</title>
        <authorList>
            <consortium name="DOE Joint Genome Institute"/>
            <person name="Riley R."/>
            <person name="Haridas S."/>
            <person name="Wolfe K.H."/>
            <person name="Lopes M.R."/>
            <person name="Hittinger C.T."/>
            <person name="Goker M."/>
            <person name="Salamov A."/>
            <person name="Wisecaver J."/>
            <person name="Long T.M."/>
            <person name="Aerts A.L."/>
            <person name="Barry K."/>
            <person name="Choi C."/>
            <person name="Clum A."/>
            <person name="Coughlan A.Y."/>
            <person name="Deshpande S."/>
            <person name="Douglass A.P."/>
            <person name="Hanson S.J."/>
            <person name="Klenk H.-P."/>
            <person name="Labutti K."/>
            <person name="Lapidus A."/>
            <person name="Lindquist E."/>
            <person name="Lipzen A."/>
            <person name="Meier-Kolthoff J.P."/>
            <person name="Ohm R.A."/>
            <person name="Otillar R.P."/>
            <person name="Pangilinan J."/>
            <person name="Peng Y."/>
            <person name="Rokas A."/>
            <person name="Rosa C.A."/>
            <person name="Scheuner C."/>
            <person name="Sibirny A.A."/>
            <person name="Slot J.C."/>
            <person name="Stielow J.B."/>
            <person name="Sun H."/>
            <person name="Kurtzman C.P."/>
            <person name="Blackwell M."/>
            <person name="Grigoriev I.V."/>
            <person name="Jeffries T.W."/>
        </authorList>
    </citation>
    <scope>NUCLEOTIDE SEQUENCE [LARGE SCALE GENOMIC DNA]</scope>
    <source>
        <strain evidence="10">NRRL YB-2248</strain>
    </source>
</reference>
<comment type="function">
    <text evidence="8">Component of the Mediator complex, a coactivator involved in the regulated transcription of nearly all RNA polymerase II-dependent genes. Mediator functions as a bridge to convey information from gene-specific regulatory proteins to the basal RNA polymerase II transcription machinery. Mediator is recruited to promoters by direct interactions with regulatory proteins and serves as a scaffold for the assembly of a functional preinitiation complex with RNA polymerase II and the general transcription factors.</text>
</comment>
<dbReference type="GO" id="GO:0003712">
    <property type="term" value="F:transcription coregulator activity"/>
    <property type="evidence" value="ECO:0007669"/>
    <property type="project" value="InterPro"/>
</dbReference>
<evidence type="ECO:0000256" key="2">
    <source>
        <dbReference type="ARBA" id="ARBA00009814"/>
    </source>
</evidence>
<comment type="similarity">
    <text evidence="2 8">Belongs to the Mediator complex subunit 18 family.</text>
</comment>
<comment type="subcellular location">
    <subcellularLocation>
        <location evidence="1 8">Nucleus</location>
    </subcellularLocation>
</comment>
<dbReference type="PANTHER" id="PTHR13321:SF2">
    <property type="entry name" value="MEDIATOR OF RNA POLYMERASE II TRANSCRIPTION SUBUNIT 18"/>
    <property type="match status" value="1"/>
</dbReference>
<name>A0A1E4T7G4_9ASCO</name>
<dbReference type="Pfam" id="PF09637">
    <property type="entry name" value="Med18"/>
    <property type="match status" value="1"/>
</dbReference>
<dbReference type="STRING" id="983967.A0A1E4T7G4"/>
<evidence type="ECO:0000313" key="9">
    <source>
        <dbReference type="EMBL" id="ODV87682.1"/>
    </source>
</evidence>
<keyword evidence="8" id="KW-0010">Activator</keyword>
<keyword evidence="6 8" id="KW-0539">Nucleus</keyword>
<evidence type="ECO:0000256" key="4">
    <source>
        <dbReference type="ARBA" id="ARBA00023015"/>
    </source>
</evidence>
<accession>A0A1E4T7G4</accession>
<dbReference type="AlphaFoldDB" id="A0A1E4T7G4"/>
<proteinExistence type="inferred from homology"/>
<dbReference type="Proteomes" id="UP000094801">
    <property type="component" value="Unassembled WGS sequence"/>
</dbReference>
<dbReference type="Gene3D" id="2.40.320.10">
    <property type="entry name" value="Hypothetical Protein Pfu-838710-001"/>
    <property type="match status" value="1"/>
</dbReference>
<evidence type="ECO:0000256" key="6">
    <source>
        <dbReference type="ARBA" id="ARBA00023242"/>
    </source>
</evidence>
<evidence type="ECO:0000256" key="5">
    <source>
        <dbReference type="ARBA" id="ARBA00023163"/>
    </source>
</evidence>
<dbReference type="InterPro" id="IPR019095">
    <property type="entry name" value="Mediator_Med18"/>
</dbReference>
<gene>
    <name evidence="8" type="primary">MED18</name>
    <name evidence="9" type="ORF">CANARDRAFT_5001</name>
</gene>
<evidence type="ECO:0000256" key="8">
    <source>
        <dbReference type="RuleBase" id="RU364150"/>
    </source>
</evidence>
<dbReference type="PANTHER" id="PTHR13321">
    <property type="entry name" value="MEDIATOR OF RNA POLYMERASE II TRANSCRIPTION, SUBUNIT 18"/>
    <property type="match status" value="1"/>
</dbReference>
<evidence type="ECO:0000256" key="3">
    <source>
        <dbReference type="ARBA" id="ARBA00019612"/>
    </source>
</evidence>
<organism evidence="9 10">
    <name type="scientific">[Candida] arabinofermentans NRRL YB-2248</name>
    <dbReference type="NCBI Taxonomy" id="983967"/>
    <lineage>
        <taxon>Eukaryota</taxon>
        <taxon>Fungi</taxon>
        <taxon>Dikarya</taxon>
        <taxon>Ascomycota</taxon>
        <taxon>Saccharomycotina</taxon>
        <taxon>Pichiomycetes</taxon>
        <taxon>Pichiales</taxon>
        <taxon>Pichiaceae</taxon>
        <taxon>Ogataea</taxon>
        <taxon>Ogataea/Candida clade</taxon>
    </lineage>
</organism>
<keyword evidence="4 8" id="KW-0805">Transcription regulation</keyword>
<dbReference type="GO" id="GO:0006369">
    <property type="term" value="P:termination of RNA polymerase II transcription"/>
    <property type="evidence" value="ECO:0007669"/>
    <property type="project" value="TreeGrafter"/>
</dbReference>